<protein>
    <submittedName>
        <fullName evidence="1">Uncharacterized protein</fullName>
    </submittedName>
</protein>
<keyword evidence="2" id="KW-1185">Reference proteome</keyword>
<accession>A0ACC1QRY1</accession>
<name>A0ACC1QRY1_9HYPO</name>
<proteinExistence type="predicted"/>
<dbReference type="Proteomes" id="UP001148737">
    <property type="component" value="Unassembled WGS sequence"/>
</dbReference>
<reference evidence="1" key="1">
    <citation type="submission" date="2022-07" db="EMBL/GenBank/DDBJ databases">
        <title>Genome Sequence of Lecanicillium saksenae.</title>
        <authorList>
            <person name="Buettner E."/>
        </authorList>
    </citation>
    <scope>NUCLEOTIDE SEQUENCE</scope>
    <source>
        <strain evidence="1">VT-O1</strain>
    </source>
</reference>
<dbReference type="EMBL" id="JANAKD010000932">
    <property type="protein sequence ID" value="KAJ3485915.1"/>
    <property type="molecule type" value="Genomic_DNA"/>
</dbReference>
<organism evidence="1 2">
    <name type="scientific">Lecanicillium saksenae</name>
    <dbReference type="NCBI Taxonomy" id="468837"/>
    <lineage>
        <taxon>Eukaryota</taxon>
        <taxon>Fungi</taxon>
        <taxon>Dikarya</taxon>
        <taxon>Ascomycota</taxon>
        <taxon>Pezizomycotina</taxon>
        <taxon>Sordariomycetes</taxon>
        <taxon>Hypocreomycetidae</taxon>
        <taxon>Hypocreales</taxon>
        <taxon>Cordycipitaceae</taxon>
        <taxon>Lecanicillium</taxon>
    </lineage>
</organism>
<sequence>MSAPIATENALAIYNVESGKQLLREYTGISDAEIDSHVESIKDKALQVAPYPCIRRFRFLDLVLCTTAAYPSILSRVKSGAVFLDLACCMGQELRKLAHDGAPSENTYGADLYGGFFPLSSRRTSSTTSRRW</sequence>
<comment type="caution">
    <text evidence="1">The sequence shown here is derived from an EMBL/GenBank/DDBJ whole genome shotgun (WGS) entry which is preliminary data.</text>
</comment>
<gene>
    <name evidence="1" type="ORF">NLG97_g6721</name>
</gene>
<evidence type="ECO:0000313" key="1">
    <source>
        <dbReference type="EMBL" id="KAJ3485915.1"/>
    </source>
</evidence>
<evidence type="ECO:0000313" key="2">
    <source>
        <dbReference type="Proteomes" id="UP001148737"/>
    </source>
</evidence>